<evidence type="ECO:0000313" key="9">
    <source>
        <dbReference type="EMBL" id="TFZ40628.1"/>
    </source>
</evidence>
<evidence type="ECO:0000256" key="4">
    <source>
        <dbReference type="ARBA" id="ARBA00022475"/>
    </source>
</evidence>
<evidence type="ECO:0000256" key="2">
    <source>
        <dbReference type="ARBA" id="ARBA00005632"/>
    </source>
</evidence>
<dbReference type="InterPro" id="IPR020948">
    <property type="entry name" value="P_starv_induced_PsiE-like"/>
</dbReference>
<feature type="transmembrane region" description="Helical" evidence="8">
    <location>
        <begin position="42"/>
        <end position="67"/>
    </location>
</feature>
<dbReference type="GO" id="GO:0005886">
    <property type="term" value="C:plasma membrane"/>
    <property type="evidence" value="ECO:0007669"/>
    <property type="project" value="UniProtKB-SubCell"/>
</dbReference>
<organism evidence="9 10">
    <name type="scientific">Vagococcus xieshaowenii</name>
    <dbReference type="NCBI Taxonomy" id="2562451"/>
    <lineage>
        <taxon>Bacteria</taxon>
        <taxon>Bacillati</taxon>
        <taxon>Bacillota</taxon>
        <taxon>Bacilli</taxon>
        <taxon>Lactobacillales</taxon>
        <taxon>Enterococcaceae</taxon>
        <taxon>Vagococcus</taxon>
    </lineage>
</organism>
<feature type="transmembrane region" description="Helical" evidence="8">
    <location>
        <begin position="111"/>
        <end position="130"/>
    </location>
</feature>
<accession>A0AAJ5JQE7</accession>
<keyword evidence="7 8" id="KW-0472">Membrane</keyword>
<comment type="subcellular location">
    <subcellularLocation>
        <location evidence="1">Cell inner membrane</location>
        <topology evidence="1">Multi-pass membrane protein</topology>
    </subcellularLocation>
</comment>
<feature type="transmembrane region" description="Helical" evidence="8">
    <location>
        <begin position="79"/>
        <end position="99"/>
    </location>
</feature>
<reference evidence="9 10" key="1">
    <citation type="submission" date="2019-03" db="EMBL/GenBank/DDBJ databases">
        <title>Vagococcus sp. was isolated fron gut of Carduelis flavirostris.</title>
        <authorList>
            <person name="Ge Y."/>
        </authorList>
    </citation>
    <scope>NUCLEOTIDE SEQUENCE [LARGE SCALE GENOMIC DNA]</scope>
    <source>
        <strain evidence="9 10">CF-210</strain>
    </source>
</reference>
<evidence type="ECO:0000256" key="7">
    <source>
        <dbReference type="ARBA" id="ARBA00023136"/>
    </source>
</evidence>
<evidence type="ECO:0000256" key="8">
    <source>
        <dbReference type="SAM" id="Phobius"/>
    </source>
</evidence>
<feature type="transmembrane region" description="Helical" evidence="8">
    <location>
        <begin position="136"/>
        <end position="153"/>
    </location>
</feature>
<comment type="caution">
    <text evidence="9">The sequence shown here is derived from an EMBL/GenBank/DDBJ whole genome shotgun (WGS) entry which is preliminary data.</text>
</comment>
<keyword evidence="4" id="KW-1003">Cell membrane</keyword>
<evidence type="ECO:0000256" key="1">
    <source>
        <dbReference type="ARBA" id="ARBA00004429"/>
    </source>
</evidence>
<evidence type="ECO:0000313" key="10">
    <source>
        <dbReference type="Proteomes" id="UP000297725"/>
    </source>
</evidence>
<sequence>MSKSDEIFRTIRYNEQVIKSGLNFGGKTLKQLYRNFEKMIDLLIHLIIMVLIAIVLIGMVELVYNIIMTSITIGTMDSLTVMIQDVATFFIFLEIILMLLKYLKDIHHVPVKYLIIISITAIAREILLAHGDALRMIYLSLAILILMIVVYVIQKSNIISDDDL</sequence>
<dbReference type="Proteomes" id="UP000297725">
    <property type="component" value="Unassembled WGS sequence"/>
</dbReference>
<evidence type="ECO:0000256" key="6">
    <source>
        <dbReference type="ARBA" id="ARBA00022989"/>
    </source>
</evidence>
<dbReference type="PANTHER" id="PTHR37819">
    <property type="entry name" value="PROTEIN PSIE"/>
    <property type="match status" value="1"/>
</dbReference>
<dbReference type="GO" id="GO:0016036">
    <property type="term" value="P:cellular response to phosphate starvation"/>
    <property type="evidence" value="ECO:0007669"/>
    <property type="project" value="InterPro"/>
</dbReference>
<dbReference type="InterPro" id="IPR009315">
    <property type="entry name" value="P_starv_induced_PsiE"/>
</dbReference>
<proteinExistence type="inferred from homology"/>
<keyword evidence="5 8" id="KW-0812">Transmembrane</keyword>
<dbReference type="EMBL" id="SRHU01000024">
    <property type="protein sequence ID" value="TFZ40628.1"/>
    <property type="molecule type" value="Genomic_DNA"/>
</dbReference>
<gene>
    <name evidence="9" type="ORF">E4031_07525</name>
</gene>
<dbReference type="Pfam" id="PF06146">
    <property type="entry name" value="PsiE"/>
    <property type="match status" value="1"/>
</dbReference>
<keyword evidence="6 8" id="KW-1133">Transmembrane helix</keyword>
<comment type="similarity">
    <text evidence="2">Belongs to the PsiE family.</text>
</comment>
<evidence type="ECO:0000256" key="5">
    <source>
        <dbReference type="ARBA" id="ARBA00022692"/>
    </source>
</evidence>
<evidence type="ECO:0000256" key="3">
    <source>
        <dbReference type="ARBA" id="ARBA00021903"/>
    </source>
</evidence>
<protein>
    <recommendedName>
        <fullName evidence="3">Protein PsiE</fullName>
    </recommendedName>
</protein>
<dbReference type="PANTHER" id="PTHR37819:SF1">
    <property type="entry name" value="PROTEIN PSIE"/>
    <property type="match status" value="1"/>
</dbReference>
<dbReference type="AlphaFoldDB" id="A0AAJ5JQE7"/>
<name>A0AAJ5JQE7_9ENTE</name>